<gene>
    <name evidence="9" type="ORF">IFM89_032360</name>
</gene>
<dbReference type="Gene3D" id="3.30.530.20">
    <property type="match status" value="1"/>
</dbReference>
<evidence type="ECO:0000256" key="7">
    <source>
        <dbReference type="ARBA" id="ARBA00023242"/>
    </source>
</evidence>
<accession>A0A835I139</accession>
<dbReference type="GO" id="GO:0010427">
    <property type="term" value="F:abscisic acid binding"/>
    <property type="evidence" value="ECO:0007669"/>
    <property type="project" value="TreeGrafter"/>
</dbReference>
<comment type="similarity">
    <text evidence="3">Belongs to the PYR/PYL/RCAR abscisic acid intracellular receptor family.</text>
</comment>
<dbReference type="PANTHER" id="PTHR31213">
    <property type="entry name" value="OS08G0374000 PROTEIN-RELATED"/>
    <property type="match status" value="1"/>
</dbReference>
<dbReference type="GO" id="GO:0038023">
    <property type="term" value="F:signaling receptor activity"/>
    <property type="evidence" value="ECO:0007669"/>
    <property type="project" value="TreeGrafter"/>
</dbReference>
<comment type="caution">
    <text evidence="9">The sequence shown here is derived from an EMBL/GenBank/DDBJ whole genome shotgun (WGS) entry which is preliminary data.</text>
</comment>
<dbReference type="OrthoDB" id="1879545at2759"/>
<dbReference type="EMBL" id="JADFTS010000005">
    <property type="protein sequence ID" value="KAF9607138.1"/>
    <property type="molecule type" value="Genomic_DNA"/>
</dbReference>
<keyword evidence="5" id="KW-0938">Abscisic acid signaling pathway</keyword>
<keyword evidence="10" id="KW-1185">Reference proteome</keyword>
<keyword evidence="7" id="KW-0539">Nucleus</keyword>
<evidence type="ECO:0000256" key="2">
    <source>
        <dbReference type="ARBA" id="ARBA00004496"/>
    </source>
</evidence>
<evidence type="ECO:0000256" key="6">
    <source>
        <dbReference type="ARBA" id="ARBA00023170"/>
    </source>
</evidence>
<dbReference type="InterPro" id="IPR019587">
    <property type="entry name" value="Polyketide_cyclase/dehydratase"/>
</dbReference>
<dbReference type="GO" id="GO:0005634">
    <property type="term" value="C:nucleus"/>
    <property type="evidence" value="ECO:0007669"/>
    <property type="project" value="UniProtKB-SubCell"/>
</dbReference>
<organism evidence="9 10">
    <name type="scientific">Coptis chinensis</name>
    <dbReference type="NCBI Taxonomy" id="261450"/>
    <lineage>
        <taxon>Eukaryota</taxon>
        <taxon>Viridiplantae</taxon>
        <taxon>Streptophyta</taxon>
        <taxon>Embryophyta</taxon>
        <taxon>Tracheophyta</taxon>
        <taxon>Spermatophyta</taxon>
        <taxon>Magnoliopsida</taxon>
        <taxon>Ranunculales</taxon>
        <taxon>Ranunculaceae</taxon>
        <taxon>Coptidoideae</taxon>
        <taxon>Coptis</taxon>
    </lineage>
</organism>
<evidence type="ECO:0000313" key="9">
    <source>
        <dbReference type="EMBL" id="KAF9607138.1"/>
    </source>
</evidence>
<keyword evidence="8" id="KW-0650">Protein phosphatase inhibitor</keyword>
<dbReference type="InterPro" id="IPR023393">
    <property type="entry name" value="START-like_dom_sf"/>
</dbReference>
<dbReference type="SUPFAM" id="SSF55961">
    <property type="entry name" value="Bet v1-like"/>
    <property type="match status" value="1"/>
</dbReference>
<evidence type="ECO:0000256" key="1">
    <source>
        <dbReference type="ARBA" id="ARBA00004123"/>
    </source>
</evidence>
<keyword evidence="6" id="KW-0675">Receptor</keyword>
<evidence type="ECO:0000313" key="10">
    <source>
        <dbReference type="Proteomes" id="UP000631114"/>
    </source>
</evidence>
<dbReference type="GO" id="GO:0009738">
    <property type="term" value="P:abscisic acid-activated signaling pathway"/>
    <property type="evidence" value="ECO:0007669"/>
    <property type="project" value="UniProtKB-KW"/>
</dbReference>
<name>A0A835I139_9MAGN</name>
<comment type="subcellular location">
    <subcellularLocation>
        <location evidence="2">Cytoplasm</location>
    </subcellularLocation>
    <subcellularLocation>
        <location evidence="1">Nucleus</location>
    </subcellularLocation>
</comment>
<evidence type="ECO:0000256" key="3">
    <source>
        <dbReference type="ARBA" id="ARBA00008594"/>
    </source>
</evidence>
<dbReference type="AlphaFoldDB" id="A0A835I139"/>
<dbReference type="PANTHER" id="PTHR31213:SF19">
    <property type="entry name" value="BET V I_MAJOR LATEX PROTEIN DOMAIN-CONTAINING PROTEIN"/>
    <property type="match status" value="1"/>
</dbReference>
<dbReference type="Pfam" id="PF10604">
    <property type="entry name" value="Polyketide_cyc2"/>
    <property type="match status" value="1"/>
</dbReference>
<dbReference type="Proteomes" id="UP000631114">
    <property type="component" value="Unassembled WGS sequence"/>
</dbReference>
<proteinExistence type="inferred from homology"/>
<dbReference type="GO" id="GO:0005737">
    <property type="term" value="C:cytoplasm"/>
    <property type="evidence" value="ECO:0007669"/>
    <property type="project" value="UniProtKB-SubCell"/>
</dbReference>
<keyword evidence="4" id="KW-0963">Cytoplasm</keyword>
<reference evidence="9 10" key="1">
    <citation type="submission" date="2020-10" db="EMBL/GenBank/DDBJ databases">
        <title>The Coptis chinensis genome and diversification of protoberbering-type alkaloids.</title>
        <authorList>
            <person name="Wang B."/>
            <person name="Shu S."/>
            <person name="Song C."/>
            <person name="Liu Y."/>
        </authorList>
    </citation>
    <scope>NUCLEOTIDE SEQUENCE [LARGE SCALE GENOMIC DNA]</scope>
    <source>
        <strain evidence="9">HL-2020</strain>
        <tissue evidence="9">Leaf</tissue>
    </source>
</reference>
<protein>
    <submittedName>
        <fullName evidence="9">Uncharacterized protein</fullName>
    </submittedName>
</protein>
<dbReference type="GO" id="GO:0004864">
    <property type="term" value="F:protein phosphatase inhibitor activity"/>
    <property type="evidence" value="ECO:0007669"/>
    <property type="project" value="UniProtKB-KW"/>
</dbReference>
<evidence type="ECO:0000256" key="5">
    <source>
        <dbReference type="ARBA" id="ARBA00022682"/>
    </source>
</evidence>
<sequence length="161" mass="17878">MFAEVWSELEVDLPADDIWAVYSSPDLPRLIMTLLPTRYESIGVLEGDGTQGTVLDIVLQPANRGPLTWHEKFTKIDHKHRVKVVAQIVGGYLSDTYGFNSYANIFTVTPKGHHACVIRTTASFDVKEGFESNTSFITAGWGMARAVANYVRENRAKKSSA</sequence>
<evidence type="ECO:0000256" key="4">
    <source>
        <dbReference type="ARBA" id="ARBA00022490"/>
    </source>
</evidence>
<evidence type="ECO:0000256" key="8">
    <source>
        <dbReference type="ARBA" id="ARBA00023272"/>
    </source>
</evidence>
<dbReference type="InterPro" id="IPR050279">
    <property type="entry name" value="Plant_def-hormone_signal"/>
</dbReference>